<evidence type="ECO:0000313" key="1">
    <source>
        <dbReference type="EMBL" id="GAY76489.1"/>
    </source>
</evidence>
<evidence type="ECO:0000313" key="2">
    <source>
        <dbReference type="Proteomes" id="UP000319716"/>
    </source>
</evidence>
<accession>A0A4Y1ZBT7</accession>
<dbReference type="EMBL" id="BEXB01000014">
    <property type="protein sequence ID" value="GAY76489.1"/>
    <property type="molecule type" value="Genomic_DNA"/>
</dbReference>
<protein>
    <submittedName>
        <fullName evidence="1">Uncharacterized protein</fullName>
    </submittedName>
</protein>
<dbReference type="AlphaFoldDB" id="A0A4Y1ZBT7"/>
<dbReference type="Proteomes" id="UP000319716">
    <property type="component" value="Unassembled WGS sequence"/>
</dbReference>
<gene>
    <name evidence="1" type="ORF">NBRC111894_2043</name>
</gene>
<comment type="caution">
    <text evidence="1">The sequence shown here is derived from an EMBL/GenBank/DDBJ whole genome shotgun (WGS) entry which is preliminary data.</text>
</comment>
<sequence length="51" mass="6194">MKEILPIIASERLLFQPCYILKYFRRRPFYALKKCVYCACVLLSHFAEFFL</sequence>
<organism evidence="1 2">
    <name type="scientific">Sporolactobacillus inulinus</name>
    <dbReference type="NCBI Taxonomy" id="2078"/>
    <lineage>
        <taxon>Bacteria</taxon>
        <taxon>Bacillati</taxon>
        <taxon>Bacillota</taxon>
        <taxon>Bacilli</taxon>
        <taxon>Bacillales</taxon>
        <taxon>Sporolactobacillaceae</taxon>
        <taxon>Sporolactobacillus</taxon>
    </lineage>
</organism>
<proteinExistence type="predicted"/>
<name>A0A4Y1ZBT7_9BACL</name>
<reference evidence="1 2" key="1">
    <citation type="submission" date="2017-11" db="EMBL/GenBank/DDBJ databases">
        <title>Draft Genome Sequence of Sporolactobacillus inulinus NBRC 111894 Isolated from Koso, a Japanese Sugar-Vegetable Fermented Beverage.</title>
        <authorList>
            <person name="Chiou T.Y."/>
            <person name="Oshima K."/>
            <person name="Suda W."/>
            <person name="Hattori M."/>
            <person name="Takahashi T."/>
        </authorList>
    </citation>
    <scope>NUCLEOTIDE SEQUENCE [LARGE SCALE GENOMIC DNA]</scope>
    <source>
        <strain evidence="1 2">NBRC111894</strain>
    </source>
</reference>